<proteinExistence type="predicted"/>
<feature type="region of interest" description="Disordered" evidence="1">
    <location>
        <begin position="28"/>
        <end position="97"/>
    </location>
</feature>
<name>A0A1W1I5L7_9BACT</name>
<protein>
    <submittedName>
        <fullName evidence="2">Uncharacterized protein</fullName>
    </submittedName>
</protein>
<dbReference type="KEGG" id="nja:NSJP_1951"/>
<organism evidence="2 3">
    <name type="scientific">Nitrospira japonica</name>
    <dbReference type="NCBI Taxonomy" id="1325564"/>
    <lineage>
        <taxon>Bacteria</taxon>
        <taxon>Pseudomonadati</taxon>
        <taxon>Nitrospirota</taxon>
        <taxon>Nitrospiria</taxon>
        <taxon>Nitrospirales</taxon>
        <taxon>Nitrospiraceae</taxon>
        <taxon>Nitrospira</taxon>
    </lineage>
</organism>
<dbReference type="STRING" id="1325564.NSJP_1951"/>
<gene>
    <name evidence="2" type="ORF">NSJP_1951</name>
</gene>
<keyword evidence="3" id="KW-1185">Reference proteome</keyword>
<dbReference type="EMBL" id="LT828648">
    <property type="protein sequence ID" value="SLM48123.1"/>
    <property type="molecule type" value="Genomic_DNA"/>
</dbReference>
<evidence type="ECO:0000313" key="3">
    <source>
        <dbReference type="Proteomes" id="UP000192042"/>
    </source>
</evidence>
<dbReference type="Proteomes" id="UP000192042">
    <property type="component" value="Chromosome I"/>
</dbReference>
<reference evidence="2 3" key="1">
    <citation type="submission" date="2017-03" db="EMBL/GenBank/DDBJ databases">
        <authorList>
            <person name="Afonso C.L."/>
            <person name="Miller P.J."/>
            <person name="Scott M.A."/>
            <person name="Spackman E."/>
            <person name="Goraichik I."/>
            <person name="Dimitrov K.M."/>
            <person name="Suarez D.L."/>
            <person name="Swayne D.E."/>
        </authorList>
    </citation>
    <scope>NUCLEOTIDE SEQUENCE [LARGE SCALE GENOMIC DNA]</scope>
    <source>
        <strain evidence="2">Genome sequencing of Nitrospira japonica strain NJ11</strain>
    </source>
</reference>
<feature type="compositionally biased region" description="Low complexity" evidence="1">
    <location>
        <begin position="32"/>
        <end position="41"/>
    </location>
</feature>
<sequence>MKNWRRLFLGLTSTALLMVPFGLPVGAEQQKEGQSSSQSQGKSDEQSKGKSATGQPSAGGPQGEDKAGGGGPSGPQATPPGKAPQFEGANKGQNKGK</sequence>
<evidence type="ECO:0000256" key="1">
    <source>
        <dbReference type="SAM" id="MobiDB-lite"/>
    </source>
</evidence>
<accession>A0A1W1I5L7</accession>
<dbReference type="AlphaFoldDB" id="A0A1W1I5L7"/>
<dbReference type="RefSeq" id="WP_080886549.1">
    <property type="nucleotide sequence ID" value="NZ_LT828648.1"/>
</dbReference>
<evidence type="ECO:0000313" key="2">
    <source>
        <dbReference type="EMBL" id="SLM48123.1"/>
    </source>
</evidence>